<accession>E9IUA9</accession>
<dbReference type="HOGENOM" id="CLU_126202_0_0_1"/>
<dbReference type="OMA" id="CKEENAY"/>
<evidence type="ECO:0000313" key="1">
    <source>
        <dbReference type="EMBL" id="EFZ15842.1"/>
    </source>
</evidence>
<sequence>MPVPTFVNLQDLPLERLRGFVVKEFAALREGNVLFHYILESSKPWELLTTFERSCASWQNAFHHGLQWNDGTVPYRKTRQMITEAVLGIKNGNGDIIYVEGYKKQKWLRDLIQDD</sequence>
<dbReference type="AlphaFoldDB" id="E9IUA9"/>
<name>E9IUA9_SOLIN</name>
<dbReference type="EMBL" id="GL765917">
    <property type="protein sequence ID" value="EFZ15842.1"/>
    <property type="molecule type" value="Genomic_DNA"/>
</dbReference>
<feature type="non-terminal residue" evidence="1">
    <location>
        <position position="115"/>
    </location>
</feature>
<reference evidence="1" key="1">
    <citation type="journal article" date="2011" name="Proc. Natl. Acad. Sci. U.S.A.">
        <title>The genome of the fire ant Solenopsis invicta.</title>
        <authorList>
            <person name="Wurm Y."/>
            <person name="Wang J."/>
            <person name="Riba-Grognuz O."/>
            <person name="Corona M."/>
            <person name="Nygaard S."/>
            <person name="Hunt B.G."/>
            <person name="Ingram K.K."/>
            <person name="Falquet L."/>
            <person name="Nipitwattanaphon M."/>
            <person name="Gotzek D."/>
            <person name="Dijkstra M.B."/>
            <person name="Oettler J."/>
            <person name="Comtesse F."/>
            <person name="Shih C.J."/>
            <person name="Wu W.J."/>
            <person name="Yang C.C."/>
            <person name="Thomas J."/>
            <person name="Beaudoing E."/>
            <person name="Pradervand S."/>
            <person name="Flegel V."/>
            <person name="Cook E.D."/>
            <person name="Fabbretti R."/>
            <person name="Stockinger H."/>
            <person name="Long L."/>
            <person name="Farmerie W.G."/>
            <person name="Oakey J."/>
            <person name="Boomsma J.J."/>
            <person name="Pamilo P."/>
            <person name="Yi S.V."/>
            <person name="Heinze J."/>
            <person name="Goodisman M.A."/>
            <person name="Farinelli L."/>
            <person name="Harshman K."/>
            <person name="Hulo N."/>
            <person name="Cerutti L."/>
            <person name="Xenarios I."/>
            <person name="Shoemaker D."/>
            <person name="Keller L."/>
        </authorList>
    </citation>
    <scope>NUCLEOTIDE SEQUENCE [LARGE SCALE GENOMIC DNA]</scope>
</reference>
<protein>
    <submittedName>
        <fullName evidence="1">Uncharacterized protein</fullName>
    </submittedName>
</protein>
<proteinExistence type="predicted"/>
<gene>
    <name evidence="1" type="ORF">SINV_02470</name>
</gene>
<organism>
    <name type="scientific">Solenopsis invicta</name>
    <name type="common">Red imported fire ant</name>
    <name type="synonym">Solenopsis wagneri</name>
    <dbReference type="NCBI Taxonomy" id="13686"/>
    <lineage>
        <taxon>Eukaryota</taxon>
        <taxon>Metazoa</taxon>
        <taxon>Ecdysozoa</taxon>
        <taxon>Arthropoda</taxon>
        <taxon>Hexapoda</taxon>
        <taxon>Insecta</taxon>
        <taxon>Pterygota</taxon>
        <taxon>Neoptera</taxon>
        <taxon>Endopterygota</taxon>
        <taxon>Hymenoptera</taxon>
        <taxon>Apocrita</taxon>
        <taxon>Aculeata</taxon>
        <taxon>Formicoidea</taxon>
        <taxon>Formicidae</taxon>
        <taxon>Myrmicinae</taxon>
        <taxon>Solenopsis</taxon>
    </lineage>
</organism>